<protein>
    <submittedName>
        <fullName evidence="2">Uncharacterized protein</fullName>
    </submittedName>
</protein>
<comment type="caution">
    <text evidence="2">The sequence shown here is derived from an EMBL/GenBank/DDBJ whole genome shotgun (WGS) entry which is preliminary data.</text>
</comment>
<reference evidence="2" key="1">
    <citation type="submission" date="2022-12" db="EMBL/GenBank/DDBJ databases">
        <title>Reference genome sequencing for broad-spectrum identification of bacterial and archaeal isolates by mass spectrometry.</title>
        <authorList>
            <person name="Sekiguchi Y."/>
            <person name="Tourlousse D.M."/>
        </authorList>
    </citation>
    <scope>NUCLEOTIDE SEQUENCE</scope>
    <source>
        <strain evidence="2">H2</strain>
    </source>
</reference>
<keyword evidence="3" id="KW-1185">Reference proteome</keyword>
<dbReference type="AlphaFoldDB" id="A0A9W6G0M5"/>
<accession>A0A9W6G0M5</accession>
<organism evidence="2 3">
    <name type="scientific">Geobacter hydrogenophilus</name>
    <dbReference type="NCBI Taxonomy" id="40983"/>
    <lineage>
        <taxon>Bacteria</taxon>
        <taxon>Pseudomonadati</taxon>
        <taxon>Thermodesulfobacteriota</taxon>
        <taxon>Desulfuromonadia</taxon>
        <taxon>Geobacterales</taxon>
        <taxon>Geobacteraceae</taxon>
        <taxon>Geobacter</taxon>
    </lineage>
</organism>
<name>A0A9W6G0M5_9BACT</name>
<feature type="region of interest" description="Disordered" evidence="1">
    <location>
        <begin position="42"/>
        <end position="67"/>
    </location>
</feature>
<sequence>MVVVQQLFHSRSAKKLSRDYENVYTDVQALERVGLIARACAVGSSGGGNKSGSVSALRKRPPEFVPV</sequence>
<evidence type="ECO:0000313" key="2">
    <source>
        <dbReference type="EMBL" id="GLI38257.1"/>
    </source>
</evidence>
<evidence type="ECO:0000313" key="3">
    <source>
        <dbReference type="Proteomes" id="UP001144352"/>
    </source>
</evidence>
<gene>
    <name evidence="2" type="ORF">GHYDROH2_17580</name>
</gene>
<dbReference type="Proteomes" id="UP001144352">
    <property type="component" value="Unassembled WGS sequence"/>
</dbReference>
<proteinExistence type="predicted"/>
<dbReference type="EMBL" id="BSDS01000001">
    <property type="protein sequence ID" value="GLI38257.1"/>
    <property type="molecule type" value="Genomic_DNA"/>
</dbReference>
<evidence type="ECO:0000256" key="1">
    <source>
        <dbReference type="SAM" id="MobiDB-lite"/>
    </source>
</evidence>